<dbReference type="InterPro" id="IPR002314">
    <property type="entry name" value="aa-tRNA-synt_IIb"/>
</dbReference>
<dbReference type="PANTHER" id="PTHR10745:SF8">
    <property type="entry name" value="DNA POLYMERASE SUBUNIT GAMMA-2, MITOCHONDRIAL"/>
    <property type="match status" value="1"/>
</dbReference>
<dbReference type="PRINTS" id="PR01043">
    <property type="entry name" value="TRNASYNTHGLY"/>
</dbReference>
<keyword evidence="6" id="KW-0648">Protein biosynthesis</keyword>
<proteinExistence type="inferred from homology"/>
<accession>A0A1J5G9I2</accession>
<dbReference type="PANTHER" id="PTHR10745">
    <property type="entry name" value="GLYCYL-TRNA SYNTHETASE/DNA POLYMERASE SUBUNIT GAMMA-2"/>
    <property type="match status" value="1"/>
</dbReference>
<protein>
    <recommendedName>
        <fullName evidence="2">glycine--tRNA ligase</fullName>
        <ecNumber evidence="2">6.1.1.14</ecNumber>
    </recommendedName>
</protein>
<dbReference type="GO" id="GO:0005524">
    <property type="term" value="F:ATP binding"/>
    <property type="evidence" value="ECO:0007669"/>
    <property type="project" value="UniProtKB-KW"/>
</dbReference>
<dbReference type="InterPro" id="IPR045864">
    <property type="entry name" value="aa-tRNA-synth_II/BPL/LPL"/>
</dbReference>
<dbReference type="InterPro" id="IPR002315">
    <property type="entry name" value="tRNA-synt_gly"/>
</dbReference>
<organism evidence="9 10">
    <name type="scientific">Candidatus Nomurabacteria bacterium CG2_30_43_9</name>
    <dbReference type="NCBI Taxonomy" id="1805283"/>
    <lineage>
        <taxon>Bacteria</taxon>
        <taxon>Candidatus Nomuraibacteriota</taxon>
    </lineage>
</organism>
<keyword evidence="7" id="KW-0030">Aminoacyl-tRNA synthetase</keyword>
<dbReference type="InterPro" id="IPR006195">
    <property type="entry name" value="aa-tRNA-synth_II"/>
</dbReference>
<evidence type="ECO:0000256" key="4">
    <source>
        <dbReference type="ARBA" id="ARBA00022741"/>
    </source>
</evidence>
<dbReference type="Proteomes" id="UP000182059">
    <property type="component" value="Unassembled WGS sequence"/>
</dbReference>
<keyword evidence="4" id="KW-0547">Nucleotide-binding</keyword>
<dbReference type="NCBIfam" id="TIGR00389">
    <property type="entry name" value="glyS_dimeric"/>
    <property type="match status" value="1"/>
</dbReference>
<dbReference type="GO" id="GO:0005737">
    <property type="term" value="C:cytoplasm"/>
    <property type="evidence" value="ECO:0007669"/>
    <property type="project" value="InterPro"/>
</dbReference>
<dbReference type="Pfam" id="PF03129">
    <property type="entry name" value="HGTP_anticodon"/>
    <property type="match status" value="1"/>
</dbReference>
<sequence>MTKNSPAYMMEKITSLSKRRGFIYQGSEIYGGLAGTYDYGPLGTALKNNIKNIWWRMFVDGRDDMYGMDASILMNPNTWVTTGHVQGFADPLSECTKCKRRFRTDQIDDKTKCPECGGELGPERQFNMMLKTQVGAMEDSSSISYLRPETAQGMFVNFKNVVDSFHPKMPFGLGQIGKAFRNEITPRDFIFRLRELEQMEVEYFVKESDWQRAFEEWRVAMNTFIKAVGIDTTRVHEVEIGDADRAHYSKRTIDFEFEYPFGQKELYGLAYRTDFDLSRHSEASKVDLSYRDEEAGERFIPHCIEPSFGLDRTMLAVLLSAYTEDTMGDSPREYLKFHPRVAPIKTAVSPLLKNKPELVSKAREVYTMLKKDIPQIMWDDNGNVGKRYRRQDEIGTPFCVTIDFDTLGETPDLKDTVTIRDRDTGEQKRMLIGDLKSYIMEQIK</sequence>
<dbReference type="InterPro" id="IPR036621">
    <property type="entry name" value="Anticodon-bd_dom_sf"/>
</dbReference>
<dbReference type="NCBIfam" id="NF003211">
    <property type="entry name" value="PRK04173.1"/>
    <property type="match status" value="1"/>
</dbReference>
<evidence type="ECO:0000256" key="6">
    <source>
        <dbReference type="ARBA" id="ARBA00022917"/>
    </source>
</evidence>
<evidence type="ECO:0000256" key="2">
    <source>
        <dbReference type="ARBA" id="ARBA00012829"/>
    </source>
</evidence>
<dbReference type="Pfam" id="PF00587">
    <property type="entry name" value="tRNA-synt_2b"/>
    <property type="match status" value="1"/>
</dbReference>
<feature type="domain" description="Aminoacyl-transfer RNA synthetases class-II family profile" evidence="8">
    <location>
        <begin position="11"/>
        <end position="331"/>
    </location>
</feature>
<reference evidence="9 10" key="1">
    <citation type="journal article" date="2016" name="Environ. Microbiol.">
        <title>Genomic resolution of a cold subsurface aquifer community provides metabolic insights for novel microbes adapted to high CO concentrations.</title>
        <authorList>
            <person name="Probst A.J."/>
            <person name="Castelle C.J."/>
            <person name="Singh A."/>
            <person name="Brown C.T."/>
            <person name="Anantharaman K."/>
            <person name="Sharon I."/>
            <person name="Hug L.A."/>
            <person name="Burstein D."/>
            <person name="Emerson J.B."/>
            <person name="Thomas B.C."/>
            <person name="Banfield J.F."/>
        </authorList>
    </citation>
    <scope>NUCLEOTIDE SEQUENCE [LARGE SCALE GENOMIC DNA]</scope>
    <source>
        <strain evidence="9">CG2_30_43_9</strain>
    </source>
</reference>
<keyword evidence="3 9" id="KW-0436">Ligase</keyword>
<dbReference type="SUPFAM" id="SSF55681">
    <property type="entry name" value="Class II aaRS and biotin synthetases"/>
    <property type="match status" value="1"/>
</dbReference>
<dbReference type="CDD" id="cd00774">
    <property type="entry name" value="GlyRS-like_core"/>
    <property type="match status" value="1"/>
</dbReference>
<comment type="caution">
    <text evidence="9">The sequence shown here is derived from an EMBL/GenBank/DDBJ whole genome shotgun (WGS) entry which is preliminary data.</text>
</comment>
<dbReference type="InterPro" id="IPR033731">
    <property type="entry name" value="GlyRS-like_core"/>
</dbReference>
<evidence type="ECO:0000256" key="7">
    <source>
        <dbReference type="ARBA" id="ARBA00023146"/>
    </source>
</evidence>
<dbReference type="GO" id="GO:0004820">
    <property type="term" value="F:glycine-tRNA ligase activity"/>
    <property type="evidence" value="ECO:0007669"/>
    <property type="project" value="UniProtKB-EC"/>
</dbReference>
<name>A0A1J5G9I2_9BACT</name>
<evidence type="ECO:0000259" key="8">
    <source>
        <dbReference type="PROSITE" id="PS50862"/>
    </source>
</evidence>
<evidence type="ECO:0000256" key="5">
    <source>
        <dbReference type="ARBA" id="ARBA00022840"/>
    </source>
</evidence>
<dbReference type="SUPFAM" id="SSF52954">
    <property type="entry name" value="Class II aaRS ABD-related"/>
    <property type="match status" value="1"/>
</dbReference>
<dbReference type="PROSITE" id="PS50862">
    <property type="entry name" value="AA_TRNA_LIGASE_II"/>
    <property type="match status" value="1"/>
</dbReference>
<evidence type="ECO:0000313" key="9">
    <source>
        <dbReference type="EMBL" id="OIP64574.1"/>
    </source>
</evidence>
<dbReference type="EC" id="6.1.1.14" evidence="2"/>
<dbReference type="Gene3D" id="3.40.50.800">
    <property type="entry name" value="Anticodon-binding domain"/>
    <property type="match status" value="1"/>
</dbReference>
<comment type="similarity">
    <text evidence="1">Belongs to the class-II aminoacyl-tRNA synthetase family.</text>
</comment>
<evidence type="ECO:0000256" key="1">
    <source>
        <dbReference type="ARBA" id="ARBA00008226"/>
    </source>
</evidence>
<gene>
    <name evidence="9" type="ORF">AUK15_03170</name>
</gene>
<evidence type="ECO:0000256" key="3">
    <source>
        <dbReference type="ARBA" id="ARBA00022598"/>
    </source>
</evidence>
<dbReference type="Gene3D" id="3.30.930.10">
    <property type="entry name" value="Bira Bifunctional Protein, Domain 2"/>
    <property type="match status" value="1"/>
</dbReference>
<dbReference type="InterPro" id="IPR004154">
    <property type="entry name" value="Anticodon-bd"/>
</dbReference>
<dbReference type="AlphaFoldDB" id="A0A1J5G9I2"/>
<keyword evidence="5" id="KW-0067">ATP-binding</keyword>
<dbReference type="InterPro" id="IPR027031">
    <property type="entry name" value="Gly-tRNA_synthase/POLG2"/>
</dbReference>
<dbReference type="EMBL" id="MNYX01000074">
    <property type="protein sequence ID" value="OIP64574.1"/>
    <property type="molecule type" value="Genomic_DNA"/>
</dbReference>
<evidence type="ECO:0000313" key="10">
    <source>
        <dbReference type="Proteomes" id="UP000182059"/>
    </source>
</evidence>
<dbReference type="GO" id="GO:0006426">
    <property type="term" value="P:glycyl-tRNA aminoacylation"/>
    <property type="evidence" value="ECO:0007669"/>
    <property type="project" value="InterPro"/>
</dbReference>